<feature type="region of interest" description="Disordered" evidence="3">
    <location>
        <begin position="479"/>
        <end position="504"/>
    </location>
</feature>
<dbReference type="Proteomes" id="UP000823201">
    <property type="component" value="Unassembled WGS sequence"/>
</dbReference>
<name>A0ABS2QA45_9BACL</name>
<reference evidence="5 6" key="1">
    <citation type="submission" date="2021-01" db="EMBL/GenBank/DDBJ databases">
        <title>Genomic Encyclopedia of Type Strains, Phase IV (KMG-IV): sequencing the most valuable type-strain genomes for metagenomic binning, comparative biology and taxonomic classification.</title>
        <authorList>
            <person name="Goeker M."/>
        </authorList>
    </citation>
    <scope>NUCLEOTIDE SEQUENCE [LARGE SCALE GENOMIC DNA]</scope>
    <source>
        <strain evidence="5 6">DSM 100968</strain>
    </source>
</reference>
<evidence type="ECO:0000256" key="2">
    <source>
        <dbReference type="ARBA" id="ARBA00023136"/>
    </source>
</evidence>
<dbReference type="PANTHER" id="PTHR22550">
    <property type="entry name" value="SPORE GERMINATION PROTEIN"/>
    <property type="match status" value="1"/>
</dbReference>
<feature type="transmembrane region" description="Helical" evidence="4">
    <location>
        <begin position="413"/>
        <end position="434"/>
    </location>
</feature>
<dbReference type="PIRSF" id="PIRSF005690">
    <property type="entry name" value="GerBA"/>
    <property type="match status" value="1"/>
</dbReference>
<accession>A0ABS2QA45</accession>
<evidence type="ECO:0000256" key="4">
    <source>
        <dbReference type="SAM" id="Phobius"/>
    </source>
</evidence>
<comment type="caution">
    <text evidence="5">The sequence shown here is derived from an EMBL/GenBank/DDBJ whole genome shotgun (WGS) entry which is preliminary data.</text>
</comment>
<evidence type="ECO:0000256" key="3">
    <source>
        <dbReference type="SAM" id="MobiDB-lite"/>
    </source>
</evidence>
<feature type="compositionally biased region" description="Basic and acidic residues" evidence="3">
    <location>
        <begin position="481"/>
        <end position="496"/>
    </location>
</feature>
<dbReference type="EMBL" id="JAFBEV010000015">
    <property type="protein sequence ID" value="MBM7658320.1"/>
    <property type="molecule type" value="Genomic_DNA"/>
</dbReference>
<dbReference type="InterPro" id="IPR004995">
    <property type="entry name" value="Spore_Ger"/>
</dbReference>
<evidence type="ECO:0000313" key="5">
    <source>
        <dbReference type="EMBL" id="MBM7658320.1"/>
    </source>
</evidence>
<evidence type="ECO:0008006" key="7">
    <source>
        <dbReference type="Google" id="ProtNLM"/>
    </source>
</evidence>
<evidence type="ECO:0000256" key="1">
    <source>
        <dbReference type="ARBA" id="ARBA00005278"/>
    </source>
</evidence>
<keyword evidence="4" id="KW-1133">Transmembrane helix</keyword>
<gene>
    <name evidence="5" type="ORF">JOC27_001773</name>
</gene>
<dbReference type="Pfam" id="PF03323">
    <property type="entry name" value="GerA"/>
    <property type="match status" value="1"/>
</dbReference>
<organism evidence="5 6">
    <name type="scientific">Sporolactobacillus spathodeae</name>
    <dbReference type="NCBI Taxonomy" id="1465502"/>
    <lineage>
        <taxon>Bacteria</taxon>
        <taxon>Bacillati</taxon>
        <taxon>Bacillota</taxon>
        <taxon>Bacilli</taxon>
        <taxon>Bacillales</taxon>
        <taxon>Sporolactobacillaceae</taxon>
        <taxon>Sporolactobacillus</taxon>
    </lineage>
</organism>
<comment type="similarity">
    <text evidence="1">Belongs to the GerABKA family.</text>
</comment>
<keyword evidence="2 4" id="KW-0472">Membrane</keyword>
<dbReference type="PANTHER" id="PTHR22550:SF5">
    <property type="entry name" value="LEUCINE ZIPPER PROTEIN 4"/>
    <property type="match status" value="1"/>
</dbReference>
<proteinExistence type="inferred from homology"/>
<dbReference type="InterPro" id="IPR050768">
    <property type="entry name" value="UPF0353/GerABKA_families"/>
</dbReference>
<sequence length="504" mass="56932">MFWKKRRLKKTDPQTPAKSIVDLLKQLKVNPDFTHFHHKGPHFSCWVSFMQTLVDVDYVHRDVFPYLYSNQVHCLSDVQTILPFEEIIRTKELSVIQSKLLEGFIVIQESENKPDCLIIPSIKVQGRQVEQTEIETSILGSHEGFVESIDTNINLIRKRLPIPQFQIKELRVGKISRTRVCVLFVDGIANKENLNTVVQRISDLEVVSLIDATMLALHIGDNNHSLFPQFIDTERPDRVAGALYEGKVAVLVDGSPNALIMPSTIVEFFAAFDDYFLVWPIATAYRLLRLFAVAFSIVSSSLYVAVLTYHYQLVPKDLMGALIVSRSSVPYDPVIEVLLLEIMIELLREAGARLPTKVGQTMGIVGGIVIGTASVQAGVASNILLIIIAMSALAAFITPNYRMATTIRFIRFPFILFAEVLGLLGIALCFMLFVCHLIKLTSLGRPYIEPIYPLRVTDMQDAYIRLPFNFQNRRPQFLRTGDADRTNPQRAREKVGKQSPDIDE</sequence>
<feature type="transmembrane region" description="Helical" evidence="4">
    <location>
        <begin position="383"/>
        <end position="401"/>
    </location>
</feature>
<keyword evidence="6" id="KW-1185">Reference proteome</keyword>
<dbReference type="RefSeq" id="WP_205006884.1">
    <property type="nucleotide sequence ID" value="NZ_CBCRXA010000030.1"/>
</dbReference>
<feature type="transmembrane region" description="Helical" evidence="4">
    <location>
        <begin position="287"/>
        <end position="309"/>
    </location>
</feature>
<keyword evidence="4" id="KW-0812">Transmembrane</keyword>
<evidence type="ECO:0000313" key="6">
    <source>
        <dbReference type="Proteomes" id="UP000823201"/>
    </source>
</evidence>
<protein>
    <recommendedName>
        <fullName evidence="7">Spore germination protein</fullName>
    </recommendedName>
</protein>